<name>A0A1Y3PCB5_9PSED</name>
<dbReference type="PANTHER" id="PTHR38777">
    <property type="entry name" value="FELS-2 PROPHAGE PROTEIN"/>
    <property type="match status" value="1"/>
</dbReference>
<dbReference type="Proteomes" id="UP000195440">
    <property type="component" value="Unassembled WGS sequence"/>
</dbReference>
<dbReference type="AlphaFoldDB" id="A0A1Y3PCB5"/>
<dbReference type="PANTHER" id="PTHR38777:SF1">
    <property type="entry name" value="DNAK SUPPRESSOR PROTEIN"/>
    <property type="match status" value="1"/>
</dbReference>
<dbReference type="OrthoDB" id="962301at2"/>
<keyword evidence="3" id="KW-0862">Zinc</keyword>
<evidence type="ECO:0000256" key="1">
    <source>
        <dbReference type="ARBA" id="ARBA00022723"/>
    </source>
</evidence>
<evidence type="ECO:0000313" key="6">
    <source>
        <dbReference type="EMBL" id="OUM74434.1"/>
    </source>
</evidence>
<proteinExistence type="predicted"/>
<protein>
    <submittedName>
        <fullName evidence="6">Transcriptional regulator</fullName>
    </submittedName>
</protein>
<dbReference type="GO" id="GO:1900378">
    <property type="term" value="P:positive regulation of secondary metabolite biosynthetic process"/>
    <property type="evidence" value="ECO:0007669"/>
    <property type="project" value="TreeGrafter"/>
</dbReference>
<feature type="zinc finger region" description="dksA C4-type" evidence="4">
    <location>
        <begin position="36"/>
        <end position="60"/>
    </location>
</feature>
<evidence type="ECO:0000259" key="5">
    <source>
        <dbReference type="Pfam" id="PF01258"/>
    </source>
</evidence>
<dbReference type="RefSeq" id="WP_087265321.1">
    <property type="nucleotide sequence ID" value="NZ_JBJGBV010000017.1"/>
</dbReference>
<keyword evidence="1" id="KW-0479">Metal-binding</keyword>
<dbReference type="PROSITE" id="PS51128">
    <property type="entry name" value="ZF_DKSA_2"/>
    <property type="match status" value="1"/>
</dbReference>
<evidence type="ECO:0000256" key="2">
    <source>
        <dbReference type="ARBA" id="ARBA00022771"/>
    </source>
</evidence>
<evidence type="ECO:0000313" key="7">
    <source>
        <dbReference type="Proteomes" id="UP000195440"/>
    </source>
</evidence>
<accession>A0A1Y3PCB5</accession>
<keyword evidence="2" id="KW-0863">Zinc-finger</keyword>
<feature type="domain" description="Zinc finger DksA/TraR C4-type" evidence="5">
    <location>
        <begin position="36"/>
        <end position="66"/>
    </location>
</feature>
<dbReference type="InterPro" id="IPR000962">
    <property type="entry name" value="Znf_DskA_TraR"/>
</dbReference>
<evidence type="ECO:0000256" key="3">
    <source>
        <dbReference type="ARBA" id="ARBA00022833"/>
    </source>
</evidence>
<dbReference type="Pfam" id="PF01258">
    <property type="entry name" value="zf-dskA_traR"/>
    <property type="match status" value="1"/>
</dbReference>
<dbReference type="Gene3D" id="1.20.120.910">
    <property type="entry name" value="DksA, coiled-coil domain"/>
    <property type="match status" value="1"/>
</dbReference>
<gene>
    <name evidence="6" type="ORF">AUC60_06690</name>
</gene>
<dbReference type="GO" id="GO:0008270">
    <property type="term" value="F:zinc ion binding"/>
    <property type="evidence" value="ECO:0007669"/>
    <property type="project" value="UniProtKB-KW"/>
</dbReference>
<organism evidence="6 7">
    <name type="scientific">Pseudomonas caspiana</name>
    <dbReference type="NCBI Taxonomy" id="1451454"/>
    <lineage>
        <taxon>Bacteria</taxon>
        <taxon>Pseudomonadati</taxon>
        <taxon>Pseudomonadota</taxon>
        <taxon>Gammaproteobacteria</taxon>
        <taxon>Pseudomonadales</taxon>
        <taxon>Pseudomonadaceae</taxon>
        <taxon>Pseudomonas</taxon>
    </lineage>
</organism>
<evidence type="ECO:0000256" key="4">
    <source>
        <dbReference type="PROSITE-ProRule" id="PRU00510"/>
    </source>
</evidence>
<reference evidence="6 7" key="1">
    <citation type="journal article" date="2017" name="Syst. Appl. Microbiol.">
        <title>Pseudomonas caspiana sp. nov., a citrus pathogen in the Pseudomonas syringae phylogenetic group.</title>
        <authorList>
            <person name="Busquets A."/>
            <person name="Gomila M."/>
            <person name="Beiki F."/>
            <person name="Mulet M."/>
            <person name="Rahimian H."/>
            <person name="Garcia-Valdes E."/>
            <person name="Lalucat J."/>
        </authorList>
    </citation>
    <scope>NUCLEOTIDE SEQUENCE [LARGE SCALE GENOMIC DNA]</scope>
    <source>
        <strain evidence="6 7">FBF102</strain>
    </source>
</reference>
<sequence length="68" mass="7466">MADVIDIANDQADYFLQVALDRRQRGVVSVVSAVDCEDCGDVIPEPRRVAAIGCATCIDCQAARERRR</sequence>
<dbReference type="EMBL" id="LOHF01000004">
    <property type="protein sequence ID" value="OUM74434.1"/>
    <property type="molecule type" value="Genomic_DNA"/>
</dbReference>
<comment type="caution">
    <text evidence="6">The sequence shown here is derived from an EMBL/GenBank/DDBJ whole genome shotgun (WGS) entry which is preliminary data.</text>
</comment>
<keyword evidence="7" id="KW-1185">Reference proteome</keyword>